<comment type="subcellular location">
    <subcellularLocation>
        <location evidence="1">Membrane</location>
        <topology evidence="1">Single-pass membrane protein</topology>
    </subcellularLocation>
</comment>
<evidence type="ECO:0000256" key="1">
    <source>
        <dbReference type="ARBA" id="ARBA00004167"/>
    </source>
</evidence>
<feature type="signal peptide" evidence="12">
    <location>
        <begin position="1"/>
        <end position="18"/>
    </location>
</feature>
<feature type="domain" description="Link" evidence="13">
    <location>
        <begin position="36"/>
        <end position="126"/>
    </location>
</feature>
<dbReference type="GO" id="GO:0005540">
    <property type="term" value="F:hyaluronic acid binding"/>
    <property type="evidence" value="ECO:0007669"/>
    <property type="project" value="InterPro"/>
</dbReference>
<accession>A0A8J4TQJ3</accession>
<dbReference type="Pfam" id="PF00193">
    <property type="entry name" value="Xlink"/>
    <property type="match status" value="1"/>
</dbReference>
<protein>
    <submittedName>
        <fullName evidence="14">Lymphatic vessel endothelial hyaluronic acid receptor 1-like</fullName>
    </submittedName>
</protein>
<gene>
    <name evidence="14" type="primary">lyve1a</name>
    <name evidence="14" type="ORF">DAT39_018313</name>
</gene>
<feature type="transmembrane region" description="Helical" evidence="11">
    <location>
        <begin position="193"/>
        <end position="215"/>
    </location>
</feature>
<evidence type="ECO:0000256" key="4">
    <source>
        <dbReference type="ARBA" id="ARBA00022989"/>
    </source>
</evidence>
<evidence type="ECO:0000256" key="3">
    <source>
        <dbReference type="ARBA" id="ARBA00022729"/>
    </source>
</evidence>
<feature type="compositionally biased region" description="Polar residues" evidence="10">
    <location>
        <begin position="144"/>
        <end position="155"/>
    </location>
</feature>
<sequence>MARTAMLLLLSAHSVTSALLINVAQIKVYPVYPVFGVFQASLSSSYAFNASVAREVCDRLGVVMADKEQVEKAHRRRLETCRFGWIDEQVAVIPRIHSKDSCGQGKVGIITWRASLDSLFDVFCFNSTDYEVQVAMWHEAPSSTVTPAPLTSSGNPKWAKTTRSPSRDDQRPASSSVPESQAFSDTRSTSAGLIFLIVSLMALFALLLLSVFCYYK</sequence>
<evidence type="ECO:0000256" key="9">
    <source>
        <dbReference type="PROSITE-ProRule" id="PRU00323"/>
    </source>
</evidence>
<keyword evidence="3 12" id="KW-0732">Signal</keyword>
<dbReference type="PANTHER" id="PTHR10225:SF2">
    <property type="entry name" value="LYMPHATIC VESSEL ENDOTHELIAL HYALURONIC ACID RECEPTOR 1"/>
    <property type="match status" value="1"/>
</dbReference>
<dbReference type="Proteomes" id="UP000727407">
    <property type="component" value="Unassembled WGS sequence"/>
</dbReference>
<dbReference type="InterPro" id="IPR043210">
    <property type="entry name" value="CD44_antigen-like"/>
</dbReference>
<dbReference type="EMBL" id="QNUK01000536">
    <property type="protein sequence ID" value="KAF5891983.1"/>
    <property type="molecule type" value="Genomic_DNA"/>
</dbReference>
<keyword evidence="5 11" id="KW-0472">Membrane</keyword>
<dbReference type="SMART" id="SM00445">
    <property type="entry name" value="LINK"/>
    <property type="match status" value="1"/>
</dbReference>
<name>A0A8J4TQJ3_CLAMG</name>
<evidence type="ECO:0000256" key="5">
    <source>
        <dbReference type="ARBA" id="ARBA00023136"/>
    </source>
</evidence>
<feature type="chain" id="PRO_5035194661" evidence="12">
    <location>
        <begin position="19"/>
        <end position="216"/>
    </location>
</feature>
<dbReference type="InterPro" id="IPR016186">
    <property type="entry name" value="C-type_lectin-like/link_sf"/>
</dbReference>
<dbReference type="PANTHER" id="PTHR10225">
    <property type="entry name" value="HYALURONAN RECEPTOR"/>
    <property type="match status" value="1"/>
</dbReference>
<evidence type="ECO:0000256" key="2">
    <source>
        <dbReference type="ARBA" id="ARBA00022692"/>
    </source>
</evidence>
<organism evidence="14 15">
    <name type="scientific">Clarias magur</name>
    <name type="common">Asian catfish</name>
    <name type="synonym">Macropteronotus magur</name>
    <dbReference type="NCBI Taxonomy" id="1594786"/>
    <lineage>
        <taxon>Eukaryota</taxon>
        <taxon>Metazoa</taxon>
        <taxon>Chordata</taxon>
        <taxon>Craniata</taxon>
        <taxon>Vertebrata</taxon>
        <taxon>Euteleostomi</taxon>
        <taxon>Actinopterygii</taxon>
        <taxon>Neopterygii</taxon>
        <taxon>Teleostei</taxon>
        <taxon>Ostariophysi</taxon>
        <taxon>Siluriformes</taxon>
        <taxon>Clariidae</taxon>
        <taxon>Clarias</taxon>
    </lineage>
</organism>
<dbReference type="InterPro" id="IPR000538">
    <property type="entry name" value="Link_dom"/>
</dbReference>
<feature type="non-terminal residue" evidence="14">
    <location>
        <position position="1"/>
    </location>
</feature>
<dbReference type="Gene3D" id="3.10.100.10">
    <property type="entry name" value="Mannose-Binding Protein A, subunit A"/>
    <property type="match status" value="1"/>
</dbReference>
<comment type="caution">
    <text evidence="14">The sequence shown here is derived from an EMBL/GenBank/DDBJ whole genome shotgun (WGS) entry which is preliminary data.</text>
</comment>
<keyword evidence="4 11" id="KW-1133">Transmembrane helix</keyword>
<evidence type="ECO:0000256" key="11">
    <source>
        <dbReference type="SAM" id="Phobius"/>
    </source>
</evidence>
<feature type="region of interest" description="Disordered" evidence="10">
    <location>
        <begin position="144"/>
        <end position="182"/>
    </location>
</feature>
<evidence type="ECO:0000313" key="14">
    <source>
        <dbReference type="EMBL" id="KAF5891983.1"/>
    </source>
</evidence>
<keyword evidence="6 9" id="KW-1015">Disulfide bond</keyword>
<reference evidence="14" key="1">
    <citation type="submission" date="2020-07" db="EMBL/GenBank/DDBJ databases">
        <title>Clarias magur genome sequencing, assembly and annotation.</title>
        <authorList>
            <person name="Kushwaha B."/>
            <person name="Kumar R."/>
            <person name="Das P."/>
            <person name="Joshi C.G."/>
            <person name="Kumar D."/>
            <person name="Nagpure N.S."/>
            <person name="Pandey M."/>
            <person name="Agarwal S."/>
            <person name="Srivastava S."/>
            <person name="Singh M."/>
            <person name="Sahoo L."/>
            <person name="Jayasankar P."/>
            <person name="Meher P.K."/>
            <person name="Koringa P.G."/>
            <person name="Iquebal M.A."/>
            <person name="Das S.P."/>
            <person name="Bit A."/>
            <person name="Patnaik S."/>
            <person name="Patel N."/>
            <person name="Shah T.M."/>
            <person name="Hinsu A."/>
            <person name="Jena J.K."/>
        </authorList>
    </citation>
    <scope>NUCLEOTIDE SEQUENCE</scope>
    <source>
        <strain evidence="14">CIFAMagur01</strain>
        <tissue evidence="14">Testis</tissue>
    </source>
</reference>
<evidence type="ECO:0000259" key="13">
    <source>
        <dbReference type="PROSITE" id="PS50963"/>
    </source>
</evidence>
<dbReference type="InterPro" id="IPR016187">
    <property type="entry name" value="CTDL_fold"/>
</dbReference>
<evidence type="ECO:0000256" key="7">
    <source>
        <dbReference type="ARBA" id="ARBA00023170"/>
    </source>
</evidence>
<dbReference type="GO" id="GO:0007155">
    <property type="term" value="P:cell adhesion"/>
    <property type="evidence" value="ECO:0007669"/>
    <property type="project" value="InterPro"/>
</dbReference>
<feature type="compositionally biased region" description="Polar residues" evidence="10">
    <location>
        <begin position="172"/>
        <end position="182"/>
    </location>
</feature>
<dbReference type="OrthoDB" id="9938473at2759"/>
<evidence type="ECO:0000256" key="10">
    <source>
        <dbReference type="SAM" id="MobiDB-lite"/>
    </source>
</evidence>
<evidence type="ECO:0000256" key="12">
    <source>
        <dbReference type="SAM" id="SignalP"/>
    </source>
</evidence>
<keyword evidence="8" id="KW-0325">Glycoprotein</keyword>
<dbReference type="GO" id="GO:0005886">
    <property type="term" value="C:plasma membrane"/>
    <property type="evidence" value="ECO:0007669"/>
    <property type="project" value="TreeGrafter"/>
</dbReference>
<keyword evidence="15" id="KW-1185">Reference proteome</keyword>
<keyword evidence="7 14" id="KW-0675">Receptor</keyword>
<dbReference type="SUPFAM" id="SSF56436">
    <property type="entry name" value="C-type lectin-like"/>
    <property type="match status" value="1"/>
</dbReference>
<evidence type="ECO:0000256" key="8">
    <source>
        <dbReference type="ARBA" id="ARBA00023180"/>
    </source>
</evidence>
<proteinExistence type="predicted"/>
<dbReference type="PROSITE" id="PS50963">
    <property type="entry name" value="LINK_2"/>
    <property type="match status" value="1"/>
</dbReference>
<comment type="caution">
    <text evidence="9">Lacks conserved residue(s) required for the propagation of feature annotation.</text>
</comment>
<dbReference type="AlphaFoldDB" id="A0A8J4TQJ3"/>
<dbReference type="GO" id="GO:0004888">
    <property type="term" value="F:transmembrane signaling receptor activity"/>
    <property type="evidence" value="ECO:0007669"/>
    <property type="project" value="TreeGrafter"/>
</dbReference>
<feature type="disulfide bond" evidence="9">
    <location>
        <begin position="81"/>
        <end position="102"/>
    </location>
</feature>
<keyword evidence="2 11" id="KW-0812">Transmembrane</keyword>
<evidence type="ECO:0000256" key="6">
    <source>
        <dbReference type="ARBA" id="ARBA00023157"/>
    </source>
</evidence>
<evidence type="ECO:0000313" key="15">
    <source>
        <dbReference type="Proteomes" id="UP000727407"/>
    </source>
</evidence>